<comment type="similarity">
    <text evidence="11">Belongs to the peptidase M48 family.</text>
</comment>
<organism evidence="14 15">
    <name type="scientific">Actinokineospora terrae</name>
    <dbReference type="NCBI Taxonomy" id="155974"/>
    <lineage>
        <taxon>Bacteria</taxon>
        <taxon>Bacillati</taxon>
        <taxon>Actinomycetota</taxon>
        <taxon>Actinomycetes</taxon>
        <taxon>Pseudonocardiales</taxon>
        <taxon>Pseudonocardiaceae</taxon>
        <taxon>Actinokineospora</taxon>
    </lineage>
</organism>
<reference evidence="15" key="1">
    <citation type="submission" date="2016-10" db="EMBL/GenBank/DDBJ databases">
        <authorList>
            <person name="Varghese N."/>
            <person name="Submissions S."/>
        </authorList>
    </citation>
    <scope>NUCLEOTIDE SEQUENCE [LARGE SCALE GENOMIC DNA]</scope>
    <source>
        <strain evidence="15">DSM 44260</strain>
    </source>
</reference>
<gene>
    <name evidence="14" type="ORF">SAMN04487818_102357</name>
</gene>
<keyword evidence="6 11" id="KW-0378">Hydrolase</keyword>
<comment type="subcellular location">
    <subcellularLocation>
        <location evidence="1">Cell membrane</location>
        <topology evidence="1">Multi-pass membrane protein</topology>
    </subcellularLocation>
</comment>
<dbReference type="PANTHER" id="PTHR43221:SF1">
    <property type="entry name" value="PROTEASE HTPX"/>
    <property type="match status" value="1"/>
</dbReference>
<dbReference type="Proteomes" id="UP000199051">
    <property type="component" value="Unassembled WGS sequence"/>
</dbReference>
<dbReference type="InterPro" id="IPR050083">
    <property type="entry name" value="HtpX_protease"/>
</dbReference>
<keyword evidence="2" id="KW-1003">Cell membrane</keyword>
<keyword evidence="9 11" id="KW-0482">Metalloprotease</keyword>
<feature type="transmembrane region" description="Helical" evidence="12">
    <location>
        <begin position="43"/>
        <end position="62"/>
    </location>
</feature>
<comment type="cofactor">
    <cofactor evidence="11">
        <name>Zn(2+)</name>
        <dbReference type="ChEBI" id="CHEBI:29105"/>
    </cofactor>
    <text evidence="11">Binds 1 zinc ion per subunit.</text>
</comment>
<keyword evidence="7 11" id="KW-0862">Zinc</keyword>
<evidence type="ECO:0000313" key="14">
    <source>
        <dbReference type="EMBL" id="SER27647.1"/>
    </source>
</evidence>
<evidence type="ECO:0000256" key="3">
    <source>
        <dbReference type="ARBA" id="ARBA00022670"/>
    </source>
</evidence>
<evidence type="ECO:0000256" key="12">
    <source>
        <dbReference type="SAM" id="Phobius"/>
    </source>
</evidence>
<evidence type="ECO:0000259" key="13">
    <source>
        <dbReference type="Pfam" id="PF01435"/>
    </source>
</evidence>
<evidence type="ECO:0000256" key="8">
    <source>
        <dbReference type="ARBA" id="ARBA00022989"/>
    </source>
</evidence>
<dbReference type="GO" id="GO:0006508">
    <property type="term" value="P:proteolysis"/>
    <property type="evidence" value="ECO:0007669"/>
    <property type="project" value="UniProtKB-KW"/>
</dbReference>
<dbReference type="GO" id="GO:0004222">
    <property type="term" value="F:metalloendopeptidase activity"/>
    <property type="evidence" value="ECO:0007669"/>
    <property type="project" value="InterPro"/>
</dbReference>
<evidence type="ECO:0000256" key="10">
    <source>
        <dbReference type="ARBA" id="ARBA00023136"/>
    </source>
</evidence>
<name>A0A1H9MVU5_9PSEU</name>
<evidence type="ECO:0000256" key="1">
    <source>
        <dbReference type="ARBA" id="ARBA00004651"/>
    </source>
</evidence>
<feature type="domain" description="Peptidase M48" evidence="13">
    <location>
        <begin position="80"/>
        <end position="238"/>
    </location>
</feature>
<accession>A0A1H9MVU5</accession>
<evidence type="ECO:0000256" key="2">
    <source>
        <dbReference type="ARBA" id="ARBA00022475"/>
    </source>
</evidence>
<keyword evidence="10 12" id="KW-0472">Membrane</keyword>
<dbReference type="AlphaFoldDB" id="A0A1H9MVU5"/>
<dbReference type="InterPro" id="IPR001915">
    <property type="entry name" value="Peptidase_M48"/>
</dbReference>
<dbReference type="EMBL" id="FOGI01000002">
    <property type="protein sequence ID" value="SER27647.1"/>
    <property type="molecule type" value="Genomic_DNA"/>
</dbReference>
<dbReference type="RefSeq" id="WP_092775281.1">
    <property type="nucleotide sequence ID" value="NZ_FOGI01000002.1"/>
</dbReference>
<dbReference type="CDD" id="cd07328">
    <property type="entry name" value="M48_Ste24p_like"/>
    <property type="match status" value="1"/>
</dbReference>
<dbReference type="GO" id="GO:0005886">
    <property type="term" value="C:plasma membrane"/>
    <property type="evidence" value="ECO:0007669"/>
    <property type="project" value="UniProtKB-SubCell"/>
</dbReference>
<keyword evidence="8 12" id="KW-1133">Transmembrane helix</keyword>
<keyword evidence="3 11" id="KW-0645">Protease</keyword>
<evidence type="ECO:0000256" key="9">
    <source>
        <dbReference type="ARBA" id="ARBA00023049"/>
    </source>
</evidence>
<evidence type="ECO:0000256" key="5">
    <source>
        <dbReference type="ARBA" id="ARBA00022723"/>
    </source>
</evidence>
<evidence type="ECO:0000256" key="11">
    <source>
        <dbReference type="RuleBase" id="RU003983"/>
    </source>
</evidence>
<proteinExistence type="inferred from homology"/>
<dbReference type="GO" id="GO:0046872">
    <property type="term" value="F:metal ion binding"/>
    <property type="evidence" value="ECO:0007669"/>
    <property type="project" value="UniProtKB-KW"/>
</dbReference>
<dbReference type="STRING" id="155974.SAMN04487818_102357"/>
<evidence type="ECO:0000313" key="15">
    <source>
        <dbReference type="Proteomes" id="UP000199051"/>
    </source>
</evidence>
<keyword evidence="15" id="KW-1185">Reference proteome</keyword>
<dbReference type="Gene3D" id="3.30.2010.10">
    <property type="entry name" value="Metalloproteases ('zincins'), catalytic domain"/>
    <property type="match status" value="1"/>
</dbReference>
<dbReference type="Pfam" id="PF01435">
    <property type="entry name" value="Peptidase_M48"/>
    <property type="match status" value="1"/>
</dbReference>
<evidence type="ECO:0000256" key="7">
    <source>
        <dbReference type="ARBA" id="ARBA00022833"/>
    </source>
</evidence>
<evidence type="ECO:0000256" key="4">
    <source>
        <dbReference type="ARBA" id="ARBA00022692"/>
    </source>
</evidence>
<protein>
    <submittedName>
        <fullName evidence="14">Zn-dependent protease with chaperone function</fullName>
    </submittedName>
</protein>
<dbReference type="PANTHER" id="PTHR43221">
    <property type="entry name" value="PROTEASE HTPX"/>
    <property type="match status" value="1"/>
</dbReference>
<keyword evidence="5" id="KW-0479">Metal-binding</keyword>
<evidence type="ECO:0000256" key="6">
    <source>
        <dbReference type="ARBA" id="ARBA00022801"/>
    </source>
</evidence>
<sequence>MFVGLRAALAVAMLAGFSLLALGVAGGLVVLEVVALRESPVVGLKLAFFVVPAVFAILMALVSIERRRDDIVDGVAVTPSQQPRLWALVTEPASRVGTRPPDEIRVIAAVNAAVVENTRLLGLVVTSRRLYVGAPLLAGLSEQQMASVLAHELGHYANRDTRLSGVVVTGRDALRRVVTGMTGASGLQGALAGVFASYAKVYMRLSNAICRRQELAADAVSARIAGSAAAASALRELHAVDFS</sequence>
<keyword evidence="4 12" id="KW-0812">Transmembrane</keyword>